<protein>
    <submittedName>
        <fullName evidence="2">Uncharacterized protein</fullName>
    </submittedName>
</protein>
<feature type="region of interest" description="Disordered" evidence="1">
    <location>
        <begin position="46"/>
        <end position="76"/>
    </location>
</feature>
<accession>A0A8H3ANJ3</accession>
<dbReference type="AlphaFoldDB" id="A0A8H3ANJ3"/>
<feature type="compositionally biased region" description="Basic and acidic residues" evidence="1">
    <location>
        <begin position="50"/>
        <end position="60"/>
    </location>
</feature>
<sequence length="138" mass="15137">MGLSLAAFSNAVEFHFGNMVIEPHGRIVSLLSYYKTTKHERLSTSVPHLIDPKRGLRNDSKTYSALGSSEGSEHNAEASASYLLVPDFDYRRGGLAQPNDPSAASVRAPDYRRDTRVKRSSTHAVAGEHLKAKVRAVN</sequence>
<dbReference type="Proteomes" id="UP000663846">
    <property type="component" value="Unassembled WGS sequence"/>
</dbReference>
<gene>
    <name evidence="2" type="ORF">RDB_LOCUS107562</name>
</gene>
<feature type="region of interest" description="Disordered" evidence="1">
    <location>
        <begin position="93"/>
        <end position="124"/>
    </location>
</feature>
<feature type="compositionally biased region" description="Polar residues" evidence="1">
    <location>
        <begin position="61"/>
        <end position="70"/>
    </location>
</feature>
<reference evidence="2" key="1">
    <citation type="submission" date="2021-01" db="EMBL/GenBank/DDBJ databases">
        <authorList>
            <person name="Kaushik A."/>
        </authorList>
    </citation>
    <scope>NUCLEOTIDE SEQUENCE</scope>
    <source>
        <strain evidence="2">AG1-1C</strain>
    </source>
</reference>
<organism evidence="2 3">
    <name type="scientific">Rhizoctonia solani</name>
    <dbReference type="NCBI Taxonomy" id="456999"/>
    <lineage>
        <taxon>Eukaryota</taxon>
        <taxon>Fungi</taxon>
        <taxon>Dikarya</taxon>
        <taxon>Basidiomycota</taxon>
        <taxon>Agaricomycotina</taxon>
        <taxon>Agaricomycetes</taxon>
        <taxon>Cantharellales</taxon>
        <taxon>Ceratobasidiaceae</taxon>
        <taxon>Rhizoctonia</taxon>
    </lineage>
</organism>
<evidence type="ECO:0000313" key="2">
    <source>
        <dbReference type="EMBL" id="CAE6430758.1"/>
    </source>
</evidence>
<name>A0A8H3ANJ3_9AGAM</name>
<evidence type="ECO:0000313" key="3">
    <source>
        <dbReference type="Proteomes" id="UP000663846"/>
    </source>
</evidence>
<proteinExistence type="predicted"/>
<dbReference type="EMBL" id="CAJMWS010000327">
    <property type="protein sequence ID" value="CAE6430758.1"/>
    <property type="molecule type" value="Genomic_DNA"/>
</dbReference>
<evidence type="ECO:0000256" key="1">
    <source>
        <dbReference type="SAM" id="MobiDB-lite"/>
    </source>
</evidence>
<comment type="caution">
    <text evidence="2">The sequence shown here is derived from an EMBL/GenBank/DDBJ whole genome shotgun (WGS) entry which is preliminary data.</text>
</comment>